<feature type="domain" description="DUF1330" evidence="1">
    <location>
        <begin position="7"/>
        <end position="94"/>
    </location>
</feature>
<name>A0A6J7UZQ6_9ZZZZ</name>
<dbReference type="Gene3D" id="3.30.70.100">
    <property type="match status" value="1"/>
</dbReference>
<proteinExistence type="predicted"/>
<evidence type="ECO:0000313" key="2">
    <source>
        <dbReference type="EMBL" id="CAB5069367.1"/>
    </source>
</evidence>
<dbReference type="InterPro" id="IPR011008">
    <property type="entry name" value="Dimeric_a/b-barrel"/>
</dbReference>
<dbReference type="EMBL" id="CAFBQW010000335">
    <property type="protein sequence ID" value="CAB5069367.1"/>
    <property type="molecule type" value="Genomic_DNA"/>
</dbReference>
<reference evidence="2" key="1">
    <citation type="submission" date="2020-05" db="EMBL/GenBank/DDBJ databases">
        <authorList>
            <person name="Chiriac C."/>
            <person name="Salcher M."/>
            <person name="Ghai R."/>
            <person name="Kavagutti S V."/>
        </authorList>
    </citation>
    <scope>NUCLEOTIDE SEQUENCE</scope>
</reference>
<dbReference type="Pfam" id="PF07045">
    <property type="entry name" value="DUF1330"/>
    <property type="match status" value="1"/>
</dbReference>
<dbReference type="AlphaFoldDB" id="A0A6J7UZQ6"/>
<gene>
    <name evidence="2" type="ORF">UFOPK4354_02026</name>
</gene>
<organism evidence="2">
    <name type="scientific">freshwater metagenome</name>
    <dbReference type="NCBI Taxonomy" id="449393"/>
    <lineage>
        <taxon>unclassified sequences</taxon>
        <taxon>metagenomes</taxon>
        <taxon>ecological metagenomes</taxon>
    </lineage>
</organism>
<dbReference type="PANTHER" id="PTHR41521:SF4">
    <property type="entry name" value="BLR0684 PROTEIN"/>
    <property type="match status" value="1"/>
</dbReference>
<dbReference type="InterPro" id="IPR010753">
    <property type="entry name" value="DUF1330"/>
</dbReference>
<accession>A0A6J7UZQ6</accession>
<dbReference type="SUPFAM" id="SSF54909">
    <property type="entry name" value="Dimeric alpha+beta barrel"/>
    <property type="match status" value="1"/>
</dbReference>
<dbReference type="PANTHER" id="PTHR41521">
    <property type="match status" value="1"/>
</dbReference>
<evidence type="ECO:0000259" key="1">
    <source>
        <dbReference type="Pfam" id="PF07045"/>
    </source>
</evidence>
<sequence>MAEATPVYFTAHFTVNDLDGYRIYEKGFFPILRAHEGQFLTYDDQPTILEGERAEGRTVLIRFESEAACLGWWNSPEYVELAKFRHASTTTHSISILHSPPARNA</sequence>
<protein>
    <submittedName>
        <fullName evidence="2">Unannotated protein</fullName>
    </submittedName>
</protein>